<accession>A0ABM9WY32</accession>
<reference evidence="2" key="1">
    <citation type="submission" date="2006-10" db="EMBL/GenBank/DDBJ databases">
        <authorList>
            <person name="Heidelberg J."/>
            <person name="Sebastian Y."/>
        </authorList>
    </citation>
    <scope>NUCLEOTIDE SEQUENCE [LARGE SCALE GENOMIC DNA]</scope>
    <source>
        <strain evidence="2">EX25</strain>
    </source>
</reference>
<dbReference type="Proteomes" id="UP000242664">
    <property type="component" value="Unassembled WGS sequence"/>
</dbReference>
<protein>
    <submittedName>
        <fullName evidence="1">Uncharacterized protein</fullName>
    </submittedName>
</protein>
<sequence length="43" mass="4676">MLITSVGELVIAEEQLCHLELGTFLSLACSLSEPSLAHLKLHK</sequence>
<evidence type="ECO:0000313" key="1">
    <source>
        <dbReference type="EMBL" id="EDN58350.1"/>
    </source>
</evidence>
<keyword evidence="2" id="KW-1185">Reference proteome</keyword>
<evidence type="ECO:0000313" key="2">
    <source>
        <dbReference type="Proteomes" id="UP000242664"/>
    </source>
</evidence>
<dbReference type="EMBL" id="DS267810">
    <property type="protein sequence ID" value="EDN58350.1"/>
    <property type="molecule type" value="Genomic_DNA"/>
</dbReference>
<name>A0ABM9WY32_VIBAE</name>
<gene>
    <name evidence="1" type="ORF">VEx25_1810</name>
</gene>
<proteinExistence type="predicted"/>
<organism evidence="1 2">
    <name type="scientific">Vibrio antiquarius (strain Ex25)</name>
    <dbReference type="NCBI Taxonomy" id="150340"/>
    <lineage>
        <taxon>Bacteria</taxon>
        <taxon>Pseudomonadati</taxon>
        <taxon>Pseudomonadota</taxon>
        <taxon>Gammaproteobacteria</taxon>
        <taxon>Vibrionales</taxon>
        <taxon>Vibrionaceae</taxon>
        <taxon>Vibrio</taxon>
        <taxon>Vibrio diabolicus subgroup</taxon>
    </lineage>
</organism>